<feature type="chain" id="PRO_5040108906" evidence="2">
    <location>
        <begin position="30"/>
        <end position="269"/>
    </location>
</feature>
<evidence type="ECO:0000256" key="1">
    <source>
        <dbReference type="SAM" id="MobiDB-lite"/>
    </source>
</evidence>
<feature type="compositionally biased region" description="Low complexity" evidence="1">
    <location>
        <begin position="176"/>
        <end position="205"/>
    </location>
</feature>
<dbReference type="Proteomes" id="UP001153069">
    <property type="component" value="Unassembled WGS sequence"/>
</dbReference>
<name>A0A9N8DXZ1_9STRA</name>
<accession>A0A9N8DXZ1</accession>
<evidence type="ECO:0000313" key="3">
    <source>
        <dbReference type="EMBL" id="CAB9509204.1"/>
    </source>
</evidence>
<dbReference type="AlphaFoldDB" id="A0A9N8DXZ1"/>
<feature type="compositionally biased region" description="Basic and acidic residues" evidence="1">
    <location>
        <begin position="145"/>
        <end position="175"/>
    </location>
</feature>
<feature type="region of interest" description="Disordered" evidence="1">
    <location>
        <begin position="137"/>
        <end position="219"/>
    </location>
</feature>
<gene>
    <name evidence="3" type="ORF">SEMRO_379_G130450.1</name>
</gene>
<dbReference type="EMBL" id="CAICTM010000378">
    <property type="protein sequence ID" value="CAB9509204.1"/>
    <property type="molecule type" value="Genomic_DNA"/>
</dbReference>
<keyword evidence="2" id="KW-0732">Signal</keyword>
<comment type="caution">
    <text evidence="3">The sequence shown here is derived from an EMBL/GenBank/DDBJ whole genome shotgun (WGS) entry which is preliminary data.</text>
</comment>
<evidence type="ECO:0000313" key="4">
    <source>
        <dbReference type="Proteomes" id="UP001153069"/>
    </source>
</evidence>
<proteinExistence type="predicted"/>
<sequence length="269" mass="30465">MNSKRYENESRFCMVLALATLWACYDTAASEYLPAGNPVEKIQIKVISINRGLDIVDAGTNQEAEAAAATGNGTANNDTMQVSRDNWNTLVSLVRRQEEINQEHFQAIKAQQAADRQWMGQQFDRVVNNQRRFGGTIESAFQRQDPVRQARNRQNEIDEREVARQEERQEEEARQPRAPAAGAAGQGQQQRAPAADRGQQRAPARAGRRQQRNRDVSATAMMKGNIKTLMEMWVEWTIGYYGKAAKDFTSGERNKNSATKVMYGRRLRI</sequence>
<reference evidence="3" key="1">
    <citation type="submission" date="2020-06" db="EMBL/GenBank/DDBJ databases">
        <authorList>
            <consortium name="Plant Systems Biology data submission"/>
        </authorList>
    </citation>
    <scope>NUCLEOTIDE SEQUENCE</scope>
    <source>
        <strain evidence="3">D6</strain>
    </source>
</reference>
<keyword evidence="4" id="KW-1185">Reference proteome</keyword>
<organism evidence="3 4">
    <name type="scientific">Seminavis robusta</name>
    <dbReference type="NCBI Taxonomy" id="568900"/>
    <lineage>
        <taxon>Eukaryota</taxon>
        <taxon>Sar</taxon>
        <taxon>Stramenopiles</taxon>
        <taxon>Ochrophyta</taxon>
        <taxon>Bacillariophyta</taxon>
        <taxon>Bacillariophyceae</taxon>
        <taxon>Bacillariophycidae</taxon>
        <taxon>Naviculales</taxon>
        <taxon>Naviculaceae</taxon>
        <taxon>Seminavis</taxon>
    </lineage>
</organism>
<feature type="signal peptide" evidence="2">
    <location>
        <begin position="1"/>
        <end position="29"/>
    </location>
</feature>
<evidence type="ECO:0000256" key="2">
    <source>
        <dbReference type="SAM" id="SignalP"/>
    </source>
</evidence>
<protein>
    <submittedName>
        <fullName evidence="3">Uncharacterized protein</fullName>
    </submittedName>
</protein>